<evidence type="ECO:0000313" key="6">
    <source>
        <dbReference type="Proteomes" id="UP001140453"/>
    </source>
</evidence>
<proteinExistence type="inferred from homology"/>
<keyword evidence="2" id="KW-0378">Hydrolase</keyword>
<dbReference type="EMBL" id="JAPEVB010000001">
    <property type="protein sequence ID" value="KAJ4396751.1"/>
    <property type="molecule type" value="Genomic_DNA"/>
</dbReference>
<dbReference type="OrthoDB" id="9971853at2759"/>
<keyword evidence="6" id="KW-1185">Reference proteome</keyword>
<dbReference type="Proteomes" id="UP001140453">
    <property type="component" value="Unassembled WGS sequence"/>
</dbReference>
<organism evidence="5 6">
    <name type="scientific">Gnomoniopsis smithogilvyi</name>
    <dbReference type="NCBI Taxonomy" id="1191159"/>
    <lineage>
        <taxon>Eukaryota</taxon>
        <taxon>Fungi</taxon>
        <taxon>Dikarya</taxon>
        <taxon>Ascomycota</taxon>
        <taxon>Pezizomycotina</taxon>
        <taxon>Sordariomycetes</taxon>
        <taxon>Sordariomycetidae</taxon>
        <taxon>Diaporthales</taxon>
        <taxon>Gnomoniaceae</taxon>
        <taxon>Gnomoniopsis</taxon>
    </lineage>
</organism>
<evidence type="ECO:0000313" key="5">
    <source>
        <dbReference type="EMBL" id="KAJ4396751.1"/>
    </source>
</evidence>
<dbReference type="SUPFAM" id="SSF51445">
    <property type="entry name" value="(Trans)glycosidases"/>
    <property type="match status" value="1"/>
</dbReference>
<dbReference type="InterPro" id="IPR052066">
    <property type="entry name" value="Glycosphingolipid_Hydrolases"/>
</dbReference>
<evidence type="ECO:0000256" key="3">
    <source>
        <dbReference type="ARBA" id="ARBA00023295"/>
    </source>
</evidence>
<reference evidence="5" key="1">
    <citation type="submission" date="2022-10" db="EMBL/GenBank/DDBJ databases">
        <title>Tapping the CABI collections for fungal endophytes: first genome assemblies for Collariella, Neodidymelliopsis, Ascochyta clinopodiicola, Didymella pomorum, Didymosphaeria variabile, Neocosmospora piperis and Neocucurbitaria cava.</title>
        <authorList>
            <person name="Hill R."/>
        </authorList>
    </citation>
    <scope>NUCLEOTIDE SEQUENCE</scope>
    <source>
        <strain evidence="5">IMI 355082</strain>
    </source>
</reference>
<dbReference type="Gene3D" id="3.20.20.80">
    <property type="entry name" value="Glycosidases"/>
    <property type="match status" value="2"/>
</dbReference>
<evidence type="ECO:0000256" key="2">
    <source>
        <dbReference type="ARBA" id="ARBA00022801"/>
    </source>
</evidence>
<dbReference type="PANTHER" id="PTHR31308">
    <property type="match status" value="1"/>
</dbReference>
<keyword evidence="3" id="KW-0326">Glycosidase</keyword>
<dbReference type="InterPro" id="IPR041036">
    <property type="entry name" value="GH5_C"/>
</dbReference>
<comment type="similarity">
    <text evidence="1">Belongs to the glycosyl hydrolase 5 (cellulase A) family.</text>
</comment>
<sequence>MPLGFAASDLSEAALGGPISIKDGDFVDHHGRILALRGFNVAGASKVPTTPNGFTHLWDSETFYQHRTVDFTGRPFPLSEAPLHFRRLQTWGMPLIRLLVTWESLGHAGPNPNTDLDLDYIAYLRQLIEMMPRYGLKCFICAHQDVWSRFCGGSGAPGWTLEAAGLDMKAFADTGAAYIHGQDNARRDKAPENEREPSGPFVWPSGNQKLAASTMATLFWASEALAPLHTCLRSPLNGHGKPEQVSVQQFLQDACIEAFGRLADEVGSLEACLGFEPMNEPDRGLINLGSFDSWNYNTDLHIGHFPAPIQSFALGSGYPQKVPYYVKSWPFPTRLSHQSLIDPKGRSAWLPSSGTESVVDRPRGMGQCVWVAHGVWKWDEHKQTPVVLQNDYFDYDHRPDRENRRLEWYSDCYAPFVLKFMKRVSNRFPKHLSFVEPLPNQFLPPWEASCGQSLQRQYGTEVAVDMHRPRNFVYAPHFYDLNVLFSKHHASMSVNVQGLARGMFILRALYFGATGLRKNYTAQLRNLKTHADKFLGKVPTLIGEVGIPYDINGRTAFVTGDYDKQRELLHALISAMEANFLGFTLWNYNPTNTAEHGDGWNDEDFSVVTTGDSLADYRNKGHKGDKLYSGVRCADVVIRPYAVKVAGLPLRSSWSSRTLQFEFEWQSLAQPESTREARTSEIFVPNYHYGPHDLDIEVVDGEWELDTSKQTLYVYHKSPRRHRVVLRIRNLRQHLLSRVMLRREVIPVRSLRHALPPGAEVWLESIPWDHYLLMSLGIILVAMLTRPLLGCLNTIGRPVTP</sequence>
<dbReference type="GO" id="GO:1904462">
    <property type="term" value="P:ergosteryl 3-beta-D-glucoside catabolic process"/>
    <property type="evidence" value="ECO:0007669"/>
    <property type="project" value="TreeGrafter"/>
</dbReference>
<evidence type="ECO:0000259" key="4">
    <source>
        <dbReference type="Pfam" id="PF18564"/>
    </source>
</evidence>
<dbReference type="Gene3D" id="2.60.40.1180">
    <property type="entry name" value="Golgi alpha-mannosidase II"/>
    <property type="match status" value="1"/>
</dbReference>
<comment type="caution">
    <text evidence="5">The sequence shown here is derived from an EMBL/GenBank/DDBJ whole genome shotgun (WGS) entry which is preliminary data.</text>
</comment>
<dbReference type="PANTHER" id="PTHR31308:SF5">
    <property type="entry name" value="ERGOSTERYL-BETA-GLUCOSIDASE"/>
    <property type="match status" value="1"/>
</dbReference>
<gene>
    <name evidence="5" type="ORF">N0V93_000973</name>
</gene>
<dbReference type="AlphaFoldDB" id="A0A9W8Z2N8"/>
<dbReference type="GO" id="GO:0050295">
    <property type="term" value="F:steryl-beta-glucosidase activity"/>
    <property type="evidence" value="ECO:0007669"/>
    <property type="project" value="TreeGrafter"/>
</dbReference>
<accession>A0A9W8Z2N8</accession>
<protein>
    <recommendedName>
        <fullName evidence="4">Glycoside hydrolase family 5 C-terminal domain-containing protein</fullName>
    </recommendedName>
</protein>
<dbReference type="InterPro" id="IPR013780">
    <property type="entry name" value="Glyco_hydro_b"/>
</dbReference>
<feature type="domain" description="Glycoside hydrolase family 5 C-terminal" evidence="4">
    <location>
        <begin position="639"/>
        <end position="720"/>
    </location>
</feature>
<dbReference type="InterPro" id="IPR017853">
    <property type="entry name" value="GH"/>
</dbReference>
<evidence type="ECO:0000256" key="1">
    <source>
        <dbReference type="ARBA" id="ARBA00005641"/>
    </source>
</evidence>
<name>A0A9W8Z2N8_9PEZI</name>
<dbReference type="Pfam" id="PF18564">
    <property type="entry name" value="Glyco_hydro_5_C"/>
    <property type="match status" value="1"/>
</dbReference>